<name>A0A553PPQ3_TIGCA</name>
<feature type="region of interest" description="Disordered" evidence="1">
    <location>
        <begin position="376"/>
        <end position="417"/>
    </location>
</feature>
<feature type="compositionally biased region" description="Acidic residues" evidence="1">
    <location>
        <begin position="394"/>
        <end position="403"/>
    </location>
</feature>
<dbReference type="Gene3D" id="3.40.50.300">
    <property type="entry name" value="P-loop containing nucleotide triphosphate hydrolases"/>
    <property type="match status" value="1"/>
</dbReference>
<evidence type="ECO:0000256" key="1">
    <source>
        <dbReference type="SAM" id="MobiDB-lite"/>
    </source>
</evidence>
<sequence>MITAWKKLTTRSPEPGHGEANGGGAWTPPAVKGGGSPLAHATSPLNSQLQQKFARGVDCNLQIVIRGDHGTGKTVLWQRLQGQGFQSAHQPTHEIQVASIHWNHKASDDIVKVDVWDVVDRGKKRKVQVDALKFDRTGGAAADATAATAAVCDASLDAEFLDVYKGTHGAVFMLNVGKPWTFDYVKREVPKVPQGIPILIMANFTDLVDQRCIATDEIRIWMEAESSAGRTLCLTECSLLNGLGLRYLHKFFSLPYLTLQRRYLEQQLATNQDEIRAMKFELETCAPGCSNRAQELHASVNLPPVVVVPDGDPKVNIEPGKVEPPRDEGRGQSPTVESHVRSSETLVSTPGLVRRSSVPDVDDFIPIETKNSIDTFLSDENGLRSEASPTAALEESEDEEEDGNPMVAKVQEDVHSD</sequence>
<feature type="region of interest" description="Disordered" evidence="1">
    <location>
        <begin position="310"/>
        <end position="347"/>
    </location>
</feature>
<feature type="compositionally biased region" description="Basic and acidic residues" evidence="1">
    <location>
        <begin position="311"/>
        <end position="330"/>
    </location>
</feature>
<dbReference type="GO" id="GO:0005634">
    <property type="term" value="C:nucleus"/>
    <property type="evidence" value="ECO:0007669"/>
    <property type="project" value="TreeGrafter"/>
</dbReference>
<keyword evidence="3" id="KW-1185">Reference proteome</keyword>
<dbReference type="PANTHER" id="PTHR14932:SF1">
    <property type="entry name" value="RAB-LIKE PROTEIN 6"/>
    <property type="match status" value="1"/>
</dbReference>
<evidence type="ECO:0000313" key="2">
    <source>
        <dbReference type="EMBL" id="TRY79659.1"/>
    </source>
</evidence>
<reference evidence="2 3" key="1">
    <citation type="journal article" date="2018" name="Nat. Ecol. Evol.">
        <title>Genomic signatures of mitonuclear coevolution across populations of Tigriopus californicus.</title>
        <authorList>
            <person name="Barreto F.S."/>
            <person name="Watson E.T."/>
            <person name="Lima T.G."/>
            <person name="Willett C.S."/>
            <person name="Edmands S."/>
            <person name="Li W."/>
            <person name="Burton R.S."/>
        </authorList>
    </citation>
    <scope>NUCLEOTIDE SEQUENCE [LARGE SCALE GENOMIC DNA]</scope>
    <source>
        <strain evidence="2 3">San Diego</strain>
    </source>
</reference>
<dbReference type="InterPro" id="IPR040385">
    <property type="entry name" value="RABL6"/>
</dbReference>
<dbReference type="EMBL" id="VCGU01000002">
    <property type="protein sequence ID" value="TRY79659.1"/>
    <property type="molecule type" value="Genomic_DNA"/>
</dbReference>
<evidence type="ECO:0000313" key="3">
    <source>
        <dbReference type="Proteomes" id="UP000318571"/>
    </source>
</evidence>
<gene>
    <name evidence="2" type="ORF">TCAL_06057</name>
</gene>
<protein>
    <submittedName>
        <fullName evidence="2">Uncharacterized protein</fullName>
    </submittedName>
</protein>
<accession>A0A553PPQ3</accession>
<dbReference type="Proteomes" id="UP000318571">
    <property type="component" value="Chromosome 6"/>
</dbReference>
<dbReference type="Pfam" id="PF08477">
    <property type="entry name" value="Roc"/>
    <property type="match status" value="1"/>
</dbReference>
<dbReference type="GO" id="GO:0005829">
    <property type="term" value="C:cytosol"/>
    <property type="evidence" value="ECO:0007669"/>
    <property type="project" value="TreeGrafter"/>
</dbReference>
<comment type="caution">
    <text evidence="2">The sequence shown here is derived from an EMBL/GenBank/DDBJ whole genome shotgun (WGS) entry which is preliminary data.</text>
</comment>
<dbReference type="GO" id="GO:0005525">
    <property type="term" value="F:GTP binding"/>
    <property type="evidence" value="ECO:0007669"/>
    <property type="project" value="InterPro"/>
</dbReference>
<dbReference type="STRING" id="6832.A0A553PPQ3"/>
<dbReference type="InterPro" id="IPR027417">
    <property type="entry name" value="P-loop_NTPase"/>
</dbReference>
<dbReference type="SUPFAM" id="SSF52540">
    <property type="entry name" value="P-loop containing nucleoside triphosphate hydrolases"/>
    <property type="match status" value="1"/>
</dbReference>
<organism evidence="2 3">
    <name type="scientific">Tigriopus californicus</name>
    <name type="common">Marine copepod</name>
    <dbReference type="NCBI Taxonomy" id="6832"/>
    <lineage>
        <taxon>Eukaryota</taxon>
        <taxon>Metazoa</taxon>
        <taxon>Ecdysozoa</taxon>
        <taxon>Arthropoda</taxon>
        <taxon>Crustacea</taxon>
        <taxon>Multicrustacea</taxon>
        <taxon>Hexanauplia</taxon>
        <taxon>Copepoda</taxon>
        <taxon>Harpacticoida</taxon>
        <taxon>Harpacticidae</taxon>
        <taxon>Tigriopus</taxon>
    </lineage>
</organism>
<dbReference type="AlphaFoldDB" id="A0A553PPQ3"/>
<dbReference type="PANTHER" id="PTHR14932">
    <property type="entry name" value="RAS GTPASE-RELATED"/>
    <property type="match status" value="1"/>
</dbReference>
<dbReference type="OrthoDB" id="207081at2759"/>
<feature type="region of interest" description="Disordered" evidence="1">
    <location>
        <begin position="1"/>
        <end position="42"/>
    </location>
</feature>
<proteinExistence type="predicted"/>